<dbReference type="Proteomes" id="UP000199705">
    <property type="component" value="Unassembled WGS sequence"/>
</dbReference>
<dbReference type="SUPFAM" id="SSF53448">
    <property type="entry name" value="Nucleotide-diphospho-sugar transferases"/>
    <property type="match status" value="1"/>
</dbReference>
<proteinExistence type="predicted"/>
<dbReference type="STRING" id="551996.SAMN05192573_117104"/>
<dbReference type="InterPro" id="IPR029044">
    <property type="entry name" value="Nucleotide-diphossugar_trans"/>
</dbReference>
<sequence>MGYSVPILFLIFNRPAFTEMVFEAIAKIKPKYLYIAADGPRPDKPDDIDLCAKTRSVIERINWDCEVKTLLRDKNLGCKSAVSEAINWFFENVNEGVILEDDCLPDRTFFPFCEDLLTKYRFDDRVMSISGSNLLTDGWKKDAQSYHWGHGGIWGWATWKRAWNLYDIEMKDWAKQQTKDKVKMQLGTTDWYHSYYGMFESSFNKSLNTWDIQWFYSILINGGMAVNPCINLVKNIGYGNGTHMHSADDAIADLPLGTMIFPLKHPKKMLLDTAYLKQVYARLNKKYKISVIHRALKFFKIA</sequence>
<evidence type="ECO:0008006" key="3">
    <source>
        <dbReference type="Google" id="ProtNLM"/>
    </source>
</evidence>
<organism evidence="1 2">
    <name type="scientific">Mucilaginibacter gossypii</name>
    <dbReference type="NCBI Taxonomy" id="551996"/>
    <lineage>
        <taxon>Bacteria</taxon>
        <taxon>Pseudomonadati</taxon>
        <taxon>Bacteroidota</taxon>
        <taxon>Sphingobacteriia</taxon>
        <taxon>Sphingobacteriales</taxon>
        <taxon>Sphingobacteriaceae</taxon>
        <taxon>Mucilaginibacter</taxon>
    </lineage>
</organism>
<protein>
    <recommendedName>
        <fullName evidence="3">Nucleotide-diphospho-sugar transferase</fullName>
    </recommendedName>
</protein>
<dbReference type="EMBL" id="FNCG01000017">
    <property type="protein sequence ID" value="SDI22186.1"/>
    <property type="molecule type" value="Genomic_DNA"/>
</dbReference>
<accession>A0A1G8ITG3</accession>
<dbReference type="RefSeq" id="WP_091173963.1">
    <property type="nucleotide sequence ID" value="NZ_FNCG01000017.1"/>
</dbReference>
<name>A0A1G8ITG3_9SPHI</name>
<keyword evidence="2" id="KW-1185">Reference proteome</keyword>
<reference evidence="2" key="1">
    <citation type="submission" date="2016-10" db="EMBL/GenBank/DDBJ databases">
        <authorList>
            <person name="Varghese N."/>
            <person name="Submissions S."/>
        </authorList>
    </citation>
    <scope>NUCLEOTIDE SEQUENCE [LARGE SCALE GENOMIC DNA]</scope>
    <source>
        <strain evidence="2">Gh-67</strain>
    </source>
</reference>
<dbReference type="Gene3D" id="3.90.550.10">
    <property type="entry name" value="Spore Coat Polysaccharide Biosynthesis Protein SpsA, Chain A"/>
    <property type="match status" value="1"/>
</dbReference>
<dbReference type="AlphaFoldDB" id="A0A1G8ITG3"/>
<gene>
    <name evidence="1" type="ORF">SAMN05192573_117104</name>
</gene>
<evidence type="ECO:0000313" key="1">
    <source>
        <dbReference type="EMBL" id="SDI22186.1"/>
    </source>
</evidence>
<evidence type="ECO:0000313" key="2">
    <source>
        <dbReference type="Proteomes" id="UP000199705"/>
    </source>
</evidence>